<proteinExistence type="predicted"/>
<dbReference type="PANTHER" id="PTHR45783">
    <property type="entry name" value="KINESIN LIGHT CHAIN"/>
    <property type="match status" value="1"/>
</dbReference>
<dbReference type="Gene3D" id="1.25.40.10">
    <property type="entry name" value="Tetratricopeptide repeat domain"/>
    <property type="match status" value="1"/>
</dbReference>
<dbReference type="PANTHER" id="PTHR45783:SF3">
    <property type="entry name" value="KINESIN LIGHT CHAIN"/>
    <property type="match status" value="1"/>
</dbReference>
<dbReference type="InterPro" id="IPR002151">
    <property type="entry name" value="Kinesin_light"/>
</dbReference>
<dbReference type="Pfam" id="PF13424">
    <property type="entry name" value="TPR_12"/>
    <property type="match status" value="2"/>
</dbReference>
<evidence type="ECO:0000256" key="3">
    <source>
        <dbReference type="ARBA" id="ARBA00022737"/>
    </source>
</evidence>
<evidence type="ECO:0000256" key="2">
    <source>
        <dbReference type="ARBA" id="ARBA00022490"/>
    </source>
</evidence>
<dbReference type="Proteomes" id="UP001189429">
    <property type="component" value="Unassembled WGS sequence"/>
</dbReference>
<evidence type="ECO:0008006" key="7">
    <source>
        <dbReference type="Google" id="ProtNLM"/>
    </source>
</evidence>
<name>A0ABN9RRY1_9DINO</name>
<evidence type="ECO:0000313" key="5">
    <source>
        <dbReference type="EMBL" id="CAK0821462.1"/>
    </source>
</evidence>
<reference evidence="5" key="1">
    <citation type="submission" date="2023-10" db="EMBL/GenBank/DDBJ databases">
        <authorList>
            <person name="Chen Y."/>
            <person name="Shah S."/>
            <person name="Dougan E. K."/>
            <person name="Thang M."/>
            <person name="Chan C."/>
        </authorList>
    </citation>
    <scope>NUCLEOTIDE SEQUENCE [LARGE SCALE GENOMIC DNA]</scope>
</reference>
<protein>
    <recommendedName>
        <fullName evidence="7">Kinesin light chain</fullName>
    </recommendedName>
</protein>
<keyword evidence="3" id="KW-0677">Repeat</keyword>
<keyword evidence="6" id="KW-1185">Reference proteome</keyword>
<sequence length="194" mass="20767">MTLANLGVACGELGDHCRERELLERALEIQERAYGPDHHAVGTTLANLGNAHGRLGDPGRQRELLERALGILQAFHGPEHPGVATILTNLGIAHGQLGDAPRREELLQRALRIQAGSHGYDRHAVETTKFNLAHSMFAQGKKDGAVALMQGVCNDSHSALGQEHPLTHSARLALSRFFGGSAARRDSGASGSLR</sequence>
<keyword evidence="2" id="KW-0963">Cytoplasm</keyword>
<dbReference type="InterPro" id="IPR011990">
    <property type="entry name" value="TPR-like_helical_dom_sf"/>
</dbReference>
<gene>
    <name evidence="5" type="ORF">PCOR1329_LOCUS22785</name>
</gene>
<comment type="caution">
    <text evidence="5">The sequence shown here is derived from an EMBL/GenBank/DDBJ whole genome shotgun (WGS) entry which is preliminary data.</text>
</comment>
<evidence type="ECO:0000256" key="1">
    <source>
        <dbReference type="ARBA" id="ARBA00004496"/>
    </source>
</evidence>
<organism evidence="5 6">
    <name type="scientific">Prorocentrum cordatum</name>
    <dbReference type="NCBI Taxonomy" id="2364126"/>
    <lineage>
        <taxon>Eukaryota</taxon>
        <taxon>Sar</taxon>
        <taxon>Alveolata</taxon>
        <taxon>Dinophyceae</taxon>
        <taxon>Prorocentrales</taxon>
        <taxon>Prorocentraceae</taxon>
        <taxon>Prorocentrum</taxon>
    </lineage>
</organism>
<dbReference type="SUPFAM" id="SSF48452">
    <property type="entry name" value="TPR-like"/>
    <property type="match status" value="1"/>
</dbReference>
<comment type="subcellular location">
    <subcellularLocation>
        <location evidence="1">Cytoplasm</location>
    </subcellularLocation>
</comment>
<dbReference type="EMBL" id="CAUYUJ010007657">
    <property type="protein sequence ID" value="CAK0821462.1"/>
    <property type="molecule type" value="Genomic_DNA"/>
</dbReference>
<accession>A0ABN9RRY1</accession>
<keyword evidence="4" id="KW-0802">TPR repeat</keyword>
<dbReference type="Pfam" id="PF13374">
    <property type="entry name" value="TPR_10"/>
    <property type="match status" value="1"/>
</dbReference>
<evidence type="ECO:0000313" key="6">
    <source>
        <dbReference type="Proteomes" id="UP001189429"/>
    </source>
</evidence>
<evidence type="ECO:0000256" key="4">
    <source>
        <dbReference type="ARBA" id="ARBA00022803"/>
    </source>
</evidence>